<evidence type="ECO:0008006" key="3">
    <source>
        <dbReference type="Google" id="ProtNLM"/>
    </source>
</evidence>
<comment type="caution">
    <text evidence="1">The sequence shown here is derived from an EMBL/GenBank/DDBJ whole genome shotgun (WGS) entry which is preliminary data.</text>
</comment>
<dbReference type="Proteomes" id="UP000286974">
    <property type="component" value="Unassembled WGS sequence"/>
</dbReference>
<dbReference type="OrthoDB" id="190848at2"/>
<name>A0A401FHY4_9LACO</name>
<gene>
    <name evidence="1" type="ORF">NBRC111893_103</name>
</gene>
<proteinExistence type="predicted"/>
<protein>
    <recommendedName>
        <fullName evidence="3">DUF2971 domain-containing protein</fullName>
    </recommendedName>
</protein>
<sequence length="281" mass="32753">MNDIVYFSSQMAREDSLELFQDFGISANKIKEEVPDELYKYSPLNKYALDDLVHGNLTATKPALFNDVYDSILYTNINNGTWEASGEFLSQREIERLNDDTKKSDRKNSVTYQGVNRQILRVVSFSEKFDNNALWGHYANSNTGICVEYDLNSSKLKNLIFPVIYSRQTINWSKYGDPAKYKPDLAPKVSITCSLSKAKIWDYEKEWRVVWPGNISNYYKDHPRIKLVSPKIKRIILGPNFIGHWLKKKRGTGSTMLDQEEIDKIFMPFCKWVKRMRLPYV</sequence>
<dbReference type="Pfam" id="PF11185">
    <property type="entry name" value="DUF2971"/>
    <property type="match status" value="1"/>
</dbReference>
<organism evidence="1 2">
    <name type="scientific">Lentilactobacillus kosonis</name>
    <dbReference type="NCBI Taxonomy" id="2810561"/>
    <lineage>
        <taxon>Bacteria</taxon>
        <taxon>Bacillati</taxon>
        <taxon>Bacillota</taxon>
        <taxon>Bacilli</taxon>
        <taxon>Lactobacillales</taxon>
        <taxon>Lactobacillaceae</taxon>
        <taxon>Lentilactobacillus</taxon>
    </lineage>
</organism>
<evidence type="ECO:0000313" key="2">
    <source>
        <dbReference type="Proteomes" id="UP000286974"/>
    </source>
</evidence>
<dbReference type="InterPro" id="IPR021352">
    <property type="entry name" value="DUF2971"/>
</dbReference>
<keyword evidence="2" id="KW-1185">Reference proteome</keyword>
<reference evidence="1 2" key="1">
    <citation type="submission" date="2017-11" db="EMBL/GenBank/DDBJ databases">
        <title>Draft Genome Sequence of Lactobacillus curieae NBRC 111893 isolated from Koso, a Japanese sugar-Vegetable Fermented Beverage.</title>
        <authorList>
            <person name="Chiou T.Y."/>
            <person name="Oshima K."/>
            <person name="Suda W."/>
            <person name="Hattori M."/>
            <person name="Takahashi T."/>
        </authorList>
    </citation>
    <scope>NUCLEOTIDE SEQUENCE [LARGE SCALE GENOMIC DNA]</scope>
    <source>
        <strain evidence="1 2">NBRC111893</strain>
    </source>
</reference>
<evidence type="ECO:0000313" key="1">
    <source>
        <dbReference type="EMBL" id="GAY71957.1"/>
    </source>
</evidence>
<dbReference type="AlphaFoldDB" id="A0A401FHY4"/>
<accession>A0A401FHY4</accession>
<dbReference type="EMBL" id="BEXA01000001">
    <property type="protein sequence ID" value="GAY71957.1"/>
    <property type="molecule type" value="Genomic_DNA"/>
</dbReference>
<dbReference type="RefSeq" id="WP_125007568.1">
    <property type="nucleotide sequence ID" value="NZ_BEXA01000001.1"/>
</dbReference>